<feature type="transmembrane region" description="Helical" evidence="11">
    <location>
        <begin position="279"/>
        <end position="306"/>
    </location>
</feature>
<dbReference type="EMBL" id="JAHYIQ010000033">
    <property type="protein sequence ID" value="KAK1120035.1"/>
    <property type="molecule type" value="Genomic_DNA"/>
</dbReference>
<dbReference type="InterPro" id="IPR011016">
    <property type="entry name" value="Znf_RING-CH"/>
</dbReference>
<dbReference type="InterPro" id="IPR013083">
    <property type="entry name" value="Znf_RING/FYVE/PHD"/>
</dbReference>
<dbReference type="PANTHER" id="PTHR46065">
    <property type="entry name" value="E3 UBIQUITIN-PROTEIN LIGASE MARCH 2/3 FAMILY MEMBER"/>
    <property type="match status" value="1"/>
</dbReference>
<dbReference type="Gene3D" id="3.30.40.10">
    <property type="entry name" value="Zinc/RING finger domain, C3HC4 (zinc finger)"/>
    <property type="match status" value="1"/>
</dbReference>
<keyword evidence="4" id="KW-0479">Metal-binding</keyword>
<dbReference type="GO" id="GO:0004842">
    <property type="term" value="F:ubiquitin-protein transferase activity"/>
    <property type="evidence" value="ECO:0007669"/>
    <property type="project" value="TreeGrafter"/>
</dbReference>
<evidence type="ECO:0000259" key="12">
    <source>
        <dbReference type="PROSITE" id="PS51292"/>
    </source>
</evidence>
<accession>A0AA40FK04</accession>
<dbReference type="SUPFAM" id="SSF57850">
    <property type="entry name" value="RING/U-box"/>
    <property type="match status" value="1"/>
</dbReference>
<evidence type="ECO:0000256" key="5">
    <source>
        <dbReference type="ARBA" id="ARBA00022771"/>
    </source>
</evidence>
<keyword evidence="2" id="KW-0808">Transferase</keyword>
<evidence type="ECO:0000256" key="2">
    <source>
        <dbReference type="ARBA" id="ARBA00022679"/>
    </source>
</evidence>
<evidence type="ECO:0000256" key="11">
    <source>
        <dbReference type="SAM" id="Phobius"/>
    </source>
</evidence>
<keyword evidence="9 11" id="KW-0472">Membrane</keyword>
<dbReference type="GO" id="GO:0008270">
    <property type="term" value="F:zinc ion binding"/>
    <property type="evidence" value="ECO:0007669"/>
    <property type="project" value="UniProtKB-KW"/>
</dbReference>
<proteinExistence type="predicted"/>
<organism evidence="13 14">
    <name type="scientific">Melipona bicolor</name>
    <dbReference type="NCBI Taxonomy" id="60889"/>
    <lineage>
        <taxon>Eukaryota</taxon>
        <taxon>Metazoa</taxon>
        <taxon>Ecdysozoa</taxon>
        <taxon>Arthropoda</taxon>
        <taxon>Hexapoda</taxon>
        <taxon>Insecta</taxon>
        <taxon>Pterygota</taxon>
        <taxon>Neoptera</taxon>
        <taxon>Endopterygota</taxon>
        <taxon>Hymenoptera</taxon>
        <taxon>Apocrita</taxon>
        <taxon>Aculeata</taxon>
        <taxon>Apoidea</taxon>
        <taxon>Anthophila</taxon>
        <taxon>Apidae</taxon>
        <taxon>Melipona</taxon>
    </lineage>
</organism>
<dbReference type="AlphaFoldDB" id="A0AA40FK04"/>
<evidence type="ECO:0000313" key="14">
    <source>
        <dbReference type="Proteomes" id="UP001177670"/>
    </source>
</evidence>
<comment type="caution">
    <text evidence="13">The sequence shown here is derived from an EMBL/GenBank/DDBJ whole genome shotgun (WGS) entry which is preliminary data.</text>
</comment>
<comment type="subcellular location">
    <subcellularLocation>
        <location evidence="1">Membrane</location>
        <topology evidence="1">Multi-pass membrane protein</topology>
    </subcellularLocation>
</comment>
<dbReference type="GO" id="GO:0016020">
    <property type="term" value="C:membrane"/>
    <property type="evidence" value="ECO:0007669"/>
    <property type="project" value="UniProtKB-SubCell"/>
</dbReference>
<dbReference type="Proteomes" id="UP001177670">
    <property type="component" value="Unassembled WGS sequence"/>
</dbReference>
<dbReference type="PROSITE" id="PS51292">
    <property type="entry name" value="ZF_RING_CH"/>
    <property type="match status" value="1"/>
</dbReference>
<dbReference type="SMART" id="SM00744">
    <property type="entry name" value="RINGv"/>
    <property type="match status" value="1"/>
</dbReference>
<evidence type="ECO:0000256" key="7">
    <source>
        <dbReference type="ARBA" id="ARBA00022833"/>
    </source>
</evidence>
<protein>
    <recommendedName>
        <fullName evidence="12">RING-CH-type domain-containing protein</fullName>
    </recommendedName>
</protein>
<keyword evidence="8 11" id="KW-1133">Transmembrane helix</keyword>
<evidence type="ECO:0000256" key="8">
    <source>
        <dbReference type="ARBA" id="ARBA00022989"/>
    </source>
</evidence>
<feature type="transmembrane region" description="Helical" evidence="11">
    <location>
        <begin position="246"/>
        <end position="267"/>
    </location>
</feature>
<reference evidence="13" key="1">
    <citation type="submission" date="2021-10" db="EMBL/GenBank/DDBJ databases">
        <title>Melipona bicolor Genome sequencing and assembly.</title>
        <authorList>
            <person name="Araujo N.S."/>
            <person name="Arias M.C."/>
        </authorList>
    </citation>
    <scope>NUCLEOTIDE SEQUENCE</scope>
    <source>
        <strain evidence="13">USP_2M_L1-L4_2017</strain>
        <tissue evidence="13">Whole body</tissue>
    </source>
</reference>
<evidence type="ECO:0000256" key="3">
    <source>
        <dbReference type="ARBA" id="ARBA00022692"/>
    </source>
</evidence>
<keyword evidence="14" id="KW-1185">Reference proteome</keyword>
<evidence type="ECO:0000256" key="6">
    <source>
        <dbReference type="ARBA" id="ARBA00022786"/>
    </source>
</evidence>
<keyword evidence="6" id="KW-0833">Ubl conjugation pathway</keyword>
<evidence type="ECO:0000256" key="10">
    <source>
        <dbReference type="SAM" id="MobiDB-lite"/>
    </source>
</evidence>
<keyword evidence="7" id="KW-0862">Zinc</keyword>
<keyword evidence="5" id="KW-0863">Zinc-finger</keyword>
<keyword evidence="3 11" id="KW-0812">Transmembrane</keyword>
<feature type="domain" description="RING-CH-type" evidence="12">
    <location>
        <begin position="126"/>
        <end position="218"/>
    </location>
</feature>
<evidence type="ECO:0000256" key="4">
    <source>
        <dbReference type="ARBA" id="ARBA00022723"/>
    </source>
</evidence>
<gene>
    <name evidence="13" type="ORF">K0M31_012763</name>
</gene>
<dbReference type="GO" id="GO:0016567">
    <property type="term" value="P:protein ubiquitination"/>
    <property type="evidence" value="ECO:0007669"/>
    <property type="project" value="TreeGrafter"/>
</dbReference>
<evidence type="ECO:0000313" key="13">
    <source>
        <dbReference type="EMBL" id="KAK1120035.1"/>
    </source>
</evidence>
<evidence type="ECO:0000256" key="1">
    <source>
        <dbReference type="ARBA" id="ARBA00004141"/>
    </source>
</evidence>
<dbReference type="PANTHER" id="PTHR46065:SF3">
    <property type="entry name" value="FI20425P1"/>
    <property type="match status" value="1"/>
</dbReference>
<feature type="region of interest" description="Disordered" evidence="10">
    <location>
        <begin position="95"/>
        <end position="124"/>
    </location>
</feature>
<dbReference type="Pfam" id="PF12906">
    <property type="entry name" value="RINGv"/>
    <property type="match status" value="1"/>
</dbReference>
<sequence length="371" mass="42343">MIGMMRLHYKTLLQLTQDEAPMANLLSAAFTSRIPSDNQQRKIHGSAARHNDPIASLMSYHQPYDDSANDADPSTDKGDLLRNLGDKRSCVEAVTSGHKAATIEQRTRDEGGGKRSLVDQRGKDDESRLSSDICRICHMGSFSATDENRASRERQTQPIRRVDSQTSTLSSYAYLGPLISACKCRGTVALVHAECLERWLTESGHSRCELCGYKYATKRVPRHNLFRSVAIWFNTVIVTRQMLLDILYLIVTTPLALFSCYICILALRMLLKRGLQEMPWMVVAMLPTCSLTLIAYWGWIITLARLHGRRWRRYWRSNFVVRLIPDDSIGETNLRQGDIIERQLYQQNTDDETTEIHHRNSHQSIDLNDIS</sequence>
<name>A0AA40FK04_9HYME</name>
<evidence type="ECO:0000256" key="9">
    <source>
        <dbReference type="ARBA" id="ARBA00023136"/>
    </source>
</evidence>
<feature type="compositionally biased region" description="Basic and acidic residues" evidence="10">
    <location>
        <begin position="105"/>
        <end position="124"/>
    </location>
</feature>
<feature type="region of interest" description="Disordered" evidence="10">
    <location>
        <begin position="61"/>
        <end position="82"/>
    </location>
</feature>